<reference evidence="1 2" key="1">
    <citation type="submission" date="2021-10" db="EMBL/GenBank/DDBJ databases">
        <title>Anaerobic single-cell dispensing facilitates the cultivation of human gut bacteria.</title>
        <authorList>
            <person name="Afrizal A."/>
        </authorList>
    </citation>
    <scope>NUCLEOTIDE SEQUENCE [LARGE SCALE GENOMIC DNA]</scope>
    <source>
        <strain evidence="1 2">CLA-AA-H224</strain>
    </source>
</reference>
<proteinExistence type="predicted"/>
<dbReference type="AlphaFoldDB" id="A0AAE3E4H6"/>
<dbReference type="EMBL" id="JAJEQN010000018">
    <property type="protein sequence ID" value="MCC2221660.1"/>
    <property type="molecule type" value="Genomic_DNA"/>
</dbReference>
<sequence length="89" mass="10124">MRENRTSGFLEGRALKGVRLLDLLIRDIAAYVTEYGLSHLTTGDIMKMAFDAGYIDESQGNTIWANMIARKRKFGYASFLDYLAEHQSE</sequence>
<comment type="caution">
    <text evidence="1">The sequence shown here is derived from an EMBL/GenBank/DDBJ whole genome shotgun (WGS) entry which is preliminary data.</text>
</comment>
<gene>
    <name evidence="1" type="ORF">LKD48_08450</name>
</gene>
<dbReference type="RefSeq" id="WP_308731748.1">
    <property type="nucleotide sequence ID" value="NZ_JAJEQN010000018.1"/>
</dbReference>
<protein>
    <submittedName>
        <fullName evidence="1">Uncharacterized protein</fullName>
    </submittedName>
</protein>
<evidence type="ECO:0000313" key="1">
    <source>
        <dbReference type="EMBL" id="MCC2221660.1"/>
    </source>
</evidence>
<keyword evidence="2" id="KW-1185">Reference proteome</keyword>
<evidence type="ECO:0000313" key="2">
    <source>
        <dbReference type="Proteomes" id="UP001198200"/>
    </source>
</evidence>
<dbReference type="Proteomes" id="UP001198200">
    <property type="component" value="Unassembled WGS sequence"/>
</dbReference>
<organism evidence="1 2">
    <name type="scientific">Anthropogastromicrobium aceti</name>
    <dbReference type="NCBI Taxonomy" id="2981768"/>
    <lineage>
        <taxon>Bacteria</taxon>
        <taxon>Bacillati</taxon>
        <taxon>Bacillota</taxon>
        <taxon>Clostridia</taxon>
        <taxon>Lachnospirales</taxon>
        <taxon>Lachnospiraceae</taxon>
        <taxon>Anthropogastromicrobium</taxon>
    </lineage>
</organism>
<accession>A0AAE3E4H6</accession>
<name>A0AAE3E4H6_9FIRM</name>